<sequence length="53" mass="6575">MKIHVTDWYLHIQSREMQRRFVISYNIYIMNENDRERMRAFGRNDGLLDGRMP</sequence>
<keyword evidence="2" id="KW-1185">Reference proteome</keyword>
<gene>
    <name evidence="1" type="ORF">HNR78_001515</name>
</gene>
<protein>
    <submittedName>
        <fullName evidence="1">Uncharacterized protein affecting Mg2+/Co2+ transport</fullName>
    </submittedName>
</protein>
<reference evidence="1 2" key="1">
    <citation type="submission" date="2020-08" db="EMBL/GenBank/DDBJ databases">
        <title>Genomic Encyclopedia of Type Strains, Phase IV (KMG-IV): sequencing the most valuable type-strain genomes for metagenomic binning, comparative biology and taxonomic classification.</title>
        <authorList>
            <person name="Goeker M."/>
        </authorList>
    </citation>
    <scope>NUCLEOTIDE SEQUENCE [LARGE SCALE GENOMIC DNA]</scope>
    <source>
        <strain evidence="1 2">DSM 14590</strain>
    </source>
</reference>
<name>A0AA89ST45_9BACL</name>
<evidence type="ECO:0000313" key="1">
    <source>
        <dbReference type="EMBL" id="MBB3868632.1"/>
    </source>
</evidence>
<comment type="caution">
    <text evidence="1">The sequence shown here is derived from an EMBL/GenBank/DDBJ whole genome shotgun (WGS) entry which is preliminary data.</text>
</comment>
<evidence type="ECO:0000313" key="2">
    <source>
        <dbReference type="Proteomes" id="UP000613002"/>
    </source>
</evidence>
<organism evidence="1 2">
    <name type="scientific">Parageobacillus toebii NBRC 107807</name>
    <dbReference type="NCBI Taxonomy" id="1223503"/>
    <lineage>
        <taxon>Bacteria</taxon>
        <taxon>Bacillati</taxon>
        <taxon>Bacillota</taxon>
        <taxon>Bacilli</taxon>
        <taxon>Bacillales</taxon>
        <taxon>Anoxybacillaceae</taxon>
        <taxon>Parageobacillus</taxon>
    </lineage>
</organism>
<dbReference type="AlphaFoldDB" id="A0AA89ST45"/>
<dbReference type="Proteomes" id="UP000613002">
    <property type="component" value="Unassembled WGS sequence"/>
</dbReference>
<accession>A0AA89ST45</accession>
<proteinExistence type="predicted"/>
<dbReference type="EMBL" id="JACICZ010000004">
    <property type="protein sequence ID" value="MBB3868632.1"/>
    <property type="molecule type" value="Genomic_DNA"/>
</dbReference>